<proteinExistence type="predicted"/>
<feature type="transmembrane region" description="Helical" evidence="1">
    <location>
        <begin position="30"/>
        <end position="50"/>
    </location>
</feature>
<protein>
    <recommendedName>
        <fullName evidence="4">SigmaK-factor processing regulatory protein BofA</fullName>
    </recommendedName>
</protein>
<accession>A0A346PIY3</accession>
<keyword evidence="1" id="KW-0472">Membrane</keyword>
<dbReference type="GeneID" id="37639935"/>
<dbReference type="InterPro" id="IPR010001">
    <property type="entry name" value="BofA"/>
</dbReference>
<name>A0A346PIY3_9EURY</name>
<evidence type="ECO:0000313" key="2">
    <source>
        <dbReference type="EMBL" id="AXR79478.1"/>
    </source>
</evidence>
<sequence>MATGLEILLLVLVLVAIMGVSTLFETVRPLLVNAVVGLLVLFAVQALFGLSIAVTPIALVIVALGGLPGALVVLVLSLFGVAFVP</sequence>
<dbReference type="KEGG" id="nan:AArc1_3172"/>
<dbReference type="Pfam" id="PF07441">
    <property type="entry name" value="BofA"/>
    <property type="match status" value="1"/>
</dbReference>
<gene>
    <name evidence="2" type="ORF">AArc1_3172</name>
</gene>
<dbReference type="AlphaFoldDB" id="A0A346PIY3"/>
<evidence type="ECO:0000313" key="3">
    <source>
        <dbReference type="Proteomes" id="UP000258707"/>
    </source>
</evidence>
<dbReference type="EMBL" id="CP024047">
    <property type="protein sequence ID" value="AXR79478.1"/>
    <property type="molecule type" value="Genomic_DNA"/>
</dbReference>
<keyword evidence="1" id="KW-1133">Transmembrane helix</keyword>
<dbReference type="Proteomes" id="UP000258707">
    <property type="component" value="Chromosome"/>
</dbReference>
<reference evidence="3" key="1">
    <citation type="submission" date="2017-10" db="EMBL/GenBank/DDBJ databases">
        <title>Phenotypic and genomic properties of facultatively anaerobic sulfur-reducing natronoarchaea from hypersaline soda lakes.</title>
        <authorList>
            <person name="Sorokin D.Y."/>
            <person name="Kublanov I.V."/>
            <person name="Roman P."/>
            <person name="Sinninghe Damste J.S."/>
            <person name="Golyshin P.N."/>
            <person name="Rojo D."/>
            <person name="Ciordia S."/>
            <person name="Mena Md.C."/>
            <person name="Ferrer M."/>
            <person name="Messina E."/>
            <person name="Smedile F."/>
            <person name="La Spada G."/>
            <person name="La Cono V."/>
            <person name="Yakimov M.M."/>
        </authorList>
    </citation>
    <scope>NUCLEOTIDE SEQUENCE [LARGE SCALE GENOMIC DNA]</scope>
    <source>
        <strain evidence="3">AArc1</strain>
    </source>
</reference>
<organism evidence="2 3">
    <name type="scientific">Natrarchaeobaculum sulfurireducens</name>
    <dbReference type="NCBI Taxonomy" id="2044521"/>
    <lineage>
        <taxon>Archaea</taxon>
        <taxon>Methanobacteriati</taxon>
        <taxon>Methanobacteriota</taxon>
        <taxon>Stenosarchaea group</taxon>
        <taxon>Halobacteria</taxon>
        <taxon>Halobacteriales</taxon>
        <taxon>Natrialbaceae</taxon>
        <taxon>Natrarchaeobaculum</taxon>
    </lineage>
</organism>
<keyword evidence="1" id="KW-0812">Transmembrane</keyword>
<dbReference type="RefSeq" id="WP_117365430.1">
    <property type="nucleotide sequence ID" value="NZ_CP024047.1"/>
</dbReference>
<evidence type="ECO:0008006" key="4">
    <source>
        <dbReference type="Google" id="ProtNLM"/>
    </source>
</evidence>
<evidence type="ECO:0000256" key="1">
    <source>
        <dbReference type="SAM" id="Phobius"/>
    </source>
</evidence>
<feature type="transmembrane region" description="Helical" evidence="1">
    <location>
        <begin position="57"/>
        <end position="84"/>
    </location>
</feature>
<feature type="transmembrane region" description="Helical" evidence="1">
    <location>
        <begin position="7"/>
        <end position="24"/>
    </location>
</feature>